<evidence type="ECO:0000256" key="1">
    <source>
        <dbReference type="ARBA" id="ARBA00004365"/>
    </source>
</evidence>
<dbReference type="Pfam" id="PF22638">
    <property type="entry name" value="FlgK_D1"/>
    <property type="match status" value="1"/>
</dbReference>
<dbReference type="Pfam" id="PF00460">
    <property type="entry name" value="Flg_bb_rod"/>
    <property type="match status" value="1"/>
</dbReference>
<dbReference type="InterPro" id="IPR001444">
    <property type="entry name" value="Flag_bb_rod_N"/>
</dbReference>
<comment type="similarity">
    <text evidence="3 7">Belongs to the flagella basal body rod proteins family.</text>
</comment>
<dbReference type="GO" id="GO:0044780">
    <property type="term" value="P:bacterial-type flagellum assembly"/>
    <property type="evidence" value="ECO:0007669"/>
    <property type="project" value="InterPro"/>
</dbReference>
<evidence type="ECO:0000256" key="2">
    <source>
        <dbReference type="ARBA" id="ARBA00004613"/>
    </source>
</evidence>
<reference evidence="11 12" key="1">
    <citation type="submission" date="2019-08" db="EMBL/GenBank/DDBJ databases">
        <title>100 year-old enigma solved: identification of Planctomyces bekefii, the type genus and species of the phylum Planctomycetes.</title>
        <authorList>
            <person name="Svetlana D.N."/>
            <person name="Overmann J."/>
        </authorList>
    </citation>
    <scope>NUCLEOTIDE SEQUENCE [LARGE SCALE GENOMIC DNA]</scope>
    <source>
        <strain evidence="11">Phe10_nw2017</strain>
    </source>
</reference>
<comment type="subcellular location">
    <subcellularLocation>
        <location evidence="1 7">Bacterial flagellum</location>
    </subcellularLocation>
    <subcellularLocation>
        <location evidence="2 7">Secreted</location>
    </subcellularLocation>
</comment>
<name>A0A5C6MBU4_9PLAN</name>
<dbReference type="Pfam" id="PF06429">
    <property type="entry name" value="Flg_bbr_C"/>
    <property type="match status" value="1"/>
</dbReference>
<evidence type="ECO:0000259" key="10">
    <source>
        <dbReference type="Pfam" id="PF22638"/>
    </source>
</evidence>
<reference evidence="11 12" key="2">
    <citation type="submission" date="2019-08" db="EMBL/GenBank/DDBJ databases">
        <authorList>
            <person name="Henke P."/>
        </authorList>
    </citation>
    <scope>NUCLEOTIDE SEQUENCE [LARGE SCALE GENOMIC DNA]</scope>
    <source>
        <strain evidence="11">Phe10_nw2017</strain>
    </source>
</reference>
<dbReference type="PANTHER" id="PTHR30033:SF1">
    <property type="entry name" value="FLAGELLAR HOOK-ASSOCIATED PROTEIN 1"/>
    <property type="match status" value="1"/>
</dbReference>
<dbReference type="NCBIfam" id="TIGR02492">
    <property type="entry name" value="flgK_ends"/>
    <property type="match status" value="1"/>
</dbReference>
<keyword evidence="12" id="KW-1185">Reference proteome</keyword>
<evidence type="ECO:0000256" key="4">
    <source>
        <dbReference type="ARBA" id="ARBA00016244"/>
    </source>
</evidence>
<dbReference type="EMBL" id="SRHE01000054">
    <property type="protein sequence ID" value="TWW11532.1"/>
    <property type="molecule type" value="Genomic_DNA"/>
</dbReference>
<evidence type="ECO:0000256" key="7">
    <source>
        <dbReference type="RuleBase" id="RU362065"/>
    </source>
</evidence>
<proteinExistence type="inferred from homology"/>
<evidence type="ECO:0000256" key="5">
    <source>
        <dbReference type="ARBA" id="ARBA00022525"/>
    </source>
</evidence>
<keyword evidence="6 7" id="KW-0975">Bacterial flagellum</keyword>
<evidence type="ECO:0000259" key="8">
    <source>
        <dbReference type="Pfam" id="PF00460"/>
    </source>
</evidence>
<evidence type="ECO:0000256" key="6">
    <source>
        <dbReference type="ARBA" id="ARBA00023143"/>
    </source>
</evidence>
<dbReference type="GO" id="GO:0005198">
    <property type="term" value="F:structural molecule activity"/>
    <property type="evidence" value="ECO:0007669"/>
    <property type="project" value="UniProtKB-UniRule"/>
</dbReference>
<gene>
    <name evidence="7 11" type="primary">flgK</name>
    <name evidence="11" type="ORF">E3A20_04550</name>
</gene>
<organism evidence="11 12">
    <name type="scientific">Planctomyces bekefii</name>
    <dbReference type="NCBI Taxonomy" id="1653850"/>
    <lineage>
        <taxon>Bacteria</taxon>
        <taxon>Pseudomonadati</taxon>
        <taxon>Planctomycetota</taxon>
        <taxon>Planctomycetia</taxon>
        <taxon>Planctomycetales</taxon>
        <taxon>Planctomycetaceae</taxon>
        <taxon>Planctomyces</taxon>
    </lineage>
</organism>
<sequence length="474" mass="51890">MSGLFHTLNVGSEALHATRQGVDTAGHNIANAQTEGFSRQRVNIKQRDPLFIHGSLIGNGVYVGGIERSHDKFIERQLNKAHQDAGRANARAAGLRNIENIFSPELNASVADEVTKFFGAFESLANFPEDFVVRTSVVESAKDLAAAFRRVDSDLSGNQAAVNEHIGQITGELTDKLKEISTLNVKIQVAEAGEGQQANDLRDQRDKLLREVSSQIEVSYYEDQHGMLMMRGPDQVTLVDGAHSAIVGVAKDPNNDGLFAIHITDWEGHSNRDVTHRMDGGALHALITLRDEDLPALMARNDHMAYRFSESFNSIHREGFGLRDYAEKTGRNFFKQPVGEKGAAAIMELDDCIVESNDAVAAGSSPLAPGDNVNINRLLKLKDAKIYGDSAVTANEFYANYAGALGLDVLRASHLEEASDLQLQDLNQRREAVSGVSLDEEATNMMKWQANFTASSKVITTVDEMLDTVLSLKR</sequence>
<keyword evidence="11" id="KW-0282">Flagellum</keyword>
<dbReference type="AlphaFoldDB" id="A0A5C6MBU4"/>
<protein>
    <recommendedName>
        <fullName evidence="4 7">Flagellar hook-associated protein 1</fullName>
        <shortName evidence="7">HAP1</shortName>
    </recommendedName>
</protein>
<dbReference type="GO" id="GO:0009424">
    <property type="term" value="C:bacterial-type flagellum hook"/>
    <property type="evidence" value="ECO:0007669"/>
    <property type="project" value="UniProtKB-UniRule"/>
</dbReference>
<evidence type="ECO:0000313" key="11">
    <source>
        <dbReference type="EMBL" id="TWW11532.1"/>
    </source>
</evidence>
<dbReference type="InterPro" id="IPR010930">
    <property type="entry name" value="Flg_bb/hook_C_dom"/>
</dbReference>
<dbReference type="SUPFAM" id="SSF64518">
    <property type="entry name" value="Phase 1 flagellin"/>
    <property type="match status" value="1"/>
</dbReference>
<dbReference type="InterPro" id="IPR002371">
    <property type="entry name" value="FlgK"/>
</dbReference>
<dbReference type="InterPro" id="IPR053927">
    <property type="entry name" value="FlgK_helical"/>
</dbReference>
<evidence type="ECO:0000256" key="3">
    <source>
        <dbReference type="ARBA" id="ARBA00009677"/>
    </source>
</evidence>
<feature type="domain" description="Flagellar basal body rod protein N-terminal" evidence="8">
    <location>
        <begin position="8"/>
        <end position="37"/>
    </location>
</feature>
<feature type="domain" description="Flagellar basal-body/hook protein C-terminal" evidence="9">
    <location>
        <begin position="433"/>
        <end position="472"/>
    </location>
</feature>
<evidence type="ECO:0000313" key="12">
    <source>
        <dbReference type="Proteomes" id="UP000321083"/>
    </source>
</evidence>
<keyword evidence="5 7" id="KW-0964">Secreted</keyword>
<dbReference type="PANTHER" id="PTHR30033">
    <property type="entry name" value="FLAGELLAR HOOK-ASSOCIATED PROTEIN 1"/>
    <property type="match status" value="1"/>
</dbReference>
<dbReference type="GO" id="GO:0005576">
    <property type="term" value="C:extracellular region"/>
    <property type="evidence" value="ECO:0007669"/>
    <property type="project" value="UniProtKB-SubCell"/>
</dbReference>
<dbReference type="PRINTS" id="PR01005">
    <property type="entry name" value="FLGHOOKAP1"/>
</dbReference>
<feature type="domain" description="Flagellar hook-associated protein FlgK helical" evidence="10">
    <location>
        <begin position="96"/>
        <end position="334"/>
    </location>
</feature>
<dbReference type="Proteomes" id="UP000321083">
    <property type="component" value="Unassembled WGS sequence"/>
</dbReference>
<comment type="caution">
    <text evidence="11">The sequence shown here is derived from an EMBL/GenBank/DDBJ whole genome shotgun (WGS) entry which is preliminary data.</text>
</comment>
<accession>A0A5C6MBU4</accession>
<keyword evidence="11" id="KW-0966">Cell projection</keyword>
<keyword evidence="11" id="KW-0969">Cilium</keyword>
<evidence type="ECO:0000259" key="9">
    <source>
        <dbReference type="Pfam" id="PF06429"/>
    </source>
</evidence>